<evidence type="ECO:0000313" key="1">
    <source>
        <dbReference type="EMBL" id="MDR6293537.1"/>
    </source>
</evidence>
<evidence type="ECO:0000313" key="2">
    <source>
        <dbReference type="Proteomes" id="UP001262410"/>
    </source>
</evidence>
<keyword evidence="2" id="KW-1185">Reference proteome</keyword>
<reference evidence="1 2" key="1">
    <citation type="submission" date="2023-07" db="EMBL/GenBank/DDBJ databases">
        <title>Sorghum-associated microbial communities from plants grown in Nebraska, USA.</title>
        <authorList>
            <person name="Schachtman D."/>
        </authorList>
    </citation>
    <scope>NUCLEOTIDE SEQUENCE [LARGE SCALE GENOMIC DNA]</scope>
    <source>
        <strain evidence="1 2">584</strain>
    </source>
</reference>
<gene>
    <name evidence="1" type="ORF">E9232_006088</name>
</gene>
<sequence>MPDQIKEAWGILFARIFAHQAVKVALDQQRLRDDATPYYLAELERITAQLESEVSAARKAMRCDAGILDTITAARQRIANDEVEPLQ</sequence>
<accession>A0ABU1JY29</accession>
<dbReference type="RefSeq" id="WP_309800589.1">
    <property type="nucleotide sequence ID" value="NZ_JAVDPW010000012.1"/>
</dbReference>
<name>A0ABU1JY29_9PROT</name>
<dbReference type="EMBL" id="JAVDPW010000012">
    <property type="protein sequence ID" value="MDR6293537.1"/>
    <property type="molecule type" value="Genomic_DNA"/>
</dbReference>
<dbReference type="Proteomes" id="UP001262410">
    <property type="component" value="Unassembled WGS sequence"/>
</dbReference>
<protein>
    <submittedName>
        <fullName evidence="1">Uncharacterized protein</fullName>
    </submittedName>
</protein>
<proteinExistence type="predicted"/>
<comment type="caution">
    <text evidence="1">The sequence shown here is derived from an EMBL/GenBank/DDBJ whole genome shotgun (WGS) entry which is preliminary data.</text>
</comment>
<organism evidence="1 2">
    <name type="scientific">Inquilinus ginsengisoli</name>
    <dbReference type="NCBI Taxonomy" id="363840"/>
    <lineage>
        <taxon>Bacteria</taxon>
        <taxon>Pseudomonadati</taxon>
        <taxon>Pseudomonadota</taxon>
        <taxon>Alphaproteobacteria</taxon>
        <taxon>Rhodospirillales</taxon>
        <taxon>Rhodospirillaceae</taxon>
        <taxon>Inquilinus</taxon>
    </lineage>
</organism>